<dbReference type="Gene3D" id="2.30.30.140">
    <property type="match status" value="1"/>
</dbReference>
<dbReference type="PANTHER" id="PTHR43580">
    <property type="entry name" value="OXIDOREDUCTASE GLYR1-RELATED"/>
    <property type="match status" value="1"/>
</dbReference>
<reference evidence="2 3" key="1">
    <citation type="journal article" date="2022" name="Nat. Ecol. Evol.">
        <title>A masculinizing supergene underlies an exaggerated male reproductive morph in a spider.</title>
        <authorList>
            <person name="Hendrickx F."/>
            <person name="De Corte Z."/>
            <person name="Sonet G."/>
            <person name="Van Belleghem S.M."/>
            <person name="Kostlbacher S."/>
            <person name="Vangestel C."/>
        </authorList>
    </citation>
    <scope>NUCLEOTIDE SEQUENCE [LARGE SCALE GENOMIC DNA]</scope>
    <source>
        <strain evidence="2">W744_W776</strain>
    </source>
</reference>
<dbReference type="SMART" id="SM00293">
    <property type="entry name" value="PWWP"/>
    <property type="match status" value="1"/>
</dbReference>
<proteinExistence type="predicted"/>
<dbReference type="SUPFAM" id="SSF63748">
    <property type="entry name" value="Tudor/PWWP/MBT"/>
    <property type="match status" value="1"/>
</dbReference>
<sequence length="1757" mass="193084">MDCALANLKRSPHESCAGIHLSLKALSSCRMVDKRFRAGDLVWAKMPNYPHWPGRIMAPDDDMTKICGPLDPKKGEQHYVYFFGTDNYAPIPIKRILSHSQEMFDKQDNKKRISKNLRAAINAMKEYCNLRVALDLNLNEPFSNDEDPSCDMMSRVKVFTEHSNGNYDHLIGKLKPCEVRLVRAEINAVCSAPLTANVVTQQAIEIGFASFSEPTTSKALTAENETSVNCELRTSEVIAEQIMDFSIEPSCEPTKPRVVSEYYIRNSDHLIDKLKPCEVRLVRVDINAVCSEPLTTNVVTQKTIEIGVASISEPTTPKALTPECEISVSCELRTSEVVAEQAMDFSIEPSCKPTMPKVVSEHSIGNSDHLIDKLKPCEVRLVRVDINAVCSEPLTTNVVTHQTFENGVASISEPTTPKAITAEHEISVSCELRTSEVVADQAMDFSIKPSFEPTMPKVVSENSIENLCTEPLTPKVVPEHSIGNSDHFSGKLTPCEVKPVRVESEINAVYSEPLTTITQRAIDIEQAMDISIEPSCEPTMPKSVSEHTIENLCTKPLTPKVVSEYSIGNSDHLSGKLTPSGVKLDRIESEINAVCSELLTTITQRAIDIEQAMDISIEPSCEPTMPKSVSEHTIENLCTKPLTPKVVPEYSIGNSDHLSGKLTPSGVKLDRIESEINAVCSELLTTITQRAIDIEQAMDISIEPSCEPTMPKSVSEHTIENLCTKPLTPKVVSEYSIGNSDHLSGKLTPSGVKLDRIESEINAVCSELLTTITQRAIDIEQAMDISIEPSCEPTMPKSVSEHTIENLCTKPLTPKVVSEYSIGNSDHLSGKLTPSGVKLDRIESEINAVCSELLTTITQQAIEIEQAMDISIEPSCEQTMPKSVSEHTIENLCTKPLTPKVVPEYSIGNSDNLSGKLTPCEVKLDRIESEINAVCSELLTTITQQAIEIEQAMDISIEPSCNNNAKAIDIEQAMDISIEPSCEPIMPKTVSEHSIENLCTKPLTPKVVPENSIGNSDHLSGKLTPCEVKLDRIESEINAVCSELLTTITQQAIEIEQAMDISIEPSCESTMPKLVRVDINAVCSEPLTTNVVTQKAIDIEQAMDISIEPSCEPIMPKTVSEHSIENLCTKPLTPKVVPENSIGNSDHLSGKLIPCEVKIDRVESEIYAVCSELLTTITQQAIEIEQAMDISIEPSCESTMPKVVSEHSNGNYDHLIGKLKPCEVRLVRAEINDVCSAPLTTNVVTQQAIEIGFASFSEPTTSKAMTAENEISVNCELRTSEVIAEQTIDFSIEPSCEPTMPKVVSENSIENLCTEPLTPKVVPEHSIGNSDHFSGKLTPCEVKLVRVESEINAVYSAPLTTNVVTQQAIEIEVPSISEPTSSKALTAEHLKNSDDLSCGLTMSNVKFNTAEYEITDACCEPSSSKVVAKKVTDIGVKTSCAQTTLKKVAAEQAVDLSIRSGCEPTMVEVKQRCVTDIPQSRLIGFLGLGELGLKFVRKLIETDHDVTVYDKNFDQLNINMLYINGATVANSIIDICAKCELIFCCTFAFRLVENLCGKDGILSVLAKNKDLKGFIEMTPMDENDLIITSEYLAYAKKPFLEVAVGAPWFLENGELNFLAAGCKNLFIECLPIFRKLSNVDAMYIGNKIGQAFVSYQMFNALTVSFSAISQEALDYATANKIPRDQIRELLEFCEMGSELITQEIDGFKKTFSNTNALKYLEEDMIRVQTMGYELCHSMPIIGTSFNSFIQAHYNNNN</sequence>
<evidence type="ECO:0000259" key="1">
    <source>
        <dbReference type="PROSITE" id="PS50812"/>
    </source>
</evidence>
<dbReference type="SUPFAM" id="SSF51735">
    <property type="entry name" value="NAD(P)-binding Rossmann-fold domains"/>
    <property type="match status" value="1"/>
</dbReference>
<dbReference type="EMBL" id="JAFNEN010000220">
    <property type="protein sequence ID" value="KAG8189174.1"/>
    <property type="molecule type" value="Genomic_DNA"/>
</dbReference>
<protein>
    <recommendedName>
        <fullName evidence="1">PWWP domain-containing protein</fullName>
    </recommendedName>
</protein>
<accession>A0AAV6UZU0</accession>
<dbReference type="GO" id="GO:0050661">
    <property type="term" value="F:NADP binding"/>
    <property type="evidence" value="ECO:0007669"/>
    <property type="project" value="InterPro"/>
</dbReference>
<name>A0AAV6UZU0_9ARAC</name>
<dbReference type="PANTHER" id="PTHR43580:SF2">
    <property type="entry name" value="CYTOKINE-LIKE NUCLEAR FACTOR N-PAC"/>
    <property type="match status" value="1"/>
</dbReference>
<dbReference type="InterPro" id="IPR036291">
    <property type="entry name" value="NAD(P)-bd_dom_sf"/>
</dbReference>
<feature type="domain" description="PWWP" evidence="1">
    <location>
        <begin position="38"/>
        <end position="102"/>
    </location>
</feature>
<dbReference type="InterPro" id="IPR000313">
    <property type="entry name" value="PWWP_dom"/>
</dbReference>
<dbReference type="Pfam" id="PF00855">
    <property type="entry name" value="PWWP"/>
    <property type="match status" value="1"/>
</dbReference>
<dbReference type="InterPro" id="IPR051265">
    <property type="entry name" value="HIBADH-related_NP60_sf"/>
</dbReference>
<dbReference type="PROSITE" id="PS50812">
    <property type="entry name" value="PWWP"/>
    <property type="match status" value="1"/>
</dbReference>
<organism evidence="2 3">
    <name type="scientific">Oedothorax gibbosus</name>
    <dbReference type="NCBI Taxonomy" id="931172"/>
    <lineage>
        <taxon>Eukaryota</taxon>
        <taxon>Metazoa</taxon>
        <taxon>Ecdysozoa</taxon>
        <taxon>Arthropoda</taxon>
        <taxon>Chelicerata</taxon>
        <taxon>Arachnida</taxon>
        <taxon>Araneae</taxon>
        <taxon>Araneomorphae</taxon>
        <taxon>Entelegynae</taxon>
        <taxon>Araneoidea</taxon>
        <taxon>Linyphiidae</taxon>
        <taxon>Erigoninae</taxon>
        <taxon>Oedothorax</taxon>
    </lineage>
</organism>
<keyword evidence="3" id="KW-1185">Reference proteome</keyword>
<evidence type="ECO:0000313" key="2">
    <source>
        <dbReference type="EMBL" id="KAG8189174.1"/>
    </source>
</evidence>
<dbReference type="InterPro" id="IPR006115">
    <property type="entry name" value="6PGDH_NADP-bd"/>
</dbReference>
<comment type="caution">
    <text evidence="2">The sequence shown here is derived from an EMBL/GenBank/DDBJ whole genome shotgun (WGS) entry which is preliminary data.</text>
</comment>
<dbReference type="Gene3D" id="3.40.50.720">
    <property type="entry name" value="NAD(P)-binding Rossmann-like Domain"/>
    <property type="match status" value="1"/>
</dbReference>
<dbReference type="Proteomes" id="UP000827092">
    <property type="component" value="Unassembled WGS sequence"/>
</dbReference>
<gene>
    <name evidence="2" type="ORF">JTE90_018465</name>
</gene>
<evidence type="ECO:0000313" key="3">
    <source>
        <dbReference type="Proteomes" id="UP000827092"/>
    </source>
</evidence>
<dbReference type="Pfam" id="PF03446">
    <property type="entry name" value="NAD_binding_2"/>
    <property type="match status" value="1"/>
</dbReference>